<dbReference type="InterPro" id="IPR051544">
    <property type="entry name" value="TPS_OM_transporter"/>
</dbReference>
<keyword evidence="14" id="KW-1185">Reference proteome</keyword>
<feature type="domain" description="Haemolysin activator HlyB C-terminal" evidence="10">
    <location>
        <begin position="229"/>
        <end position="548"/>
    </location>
</feature>
<name>D8J1G4_HERSS</name>
<feature type="signal peptide" evidence="9">
    <location>
        <begin position="1"/>
        <end position="39"/>
    </location>
</feature>
<gene>
    <name evidence="13" type="primary">fhaC</name>
    <name evidence="13" type="ordered locus">Hsero_3252</name>
</gene>
<dbReference type="Pfam" id="PF17287">
    <property type="entry name" value="POTRA_3"/>
    <property type="match status" value="1"/>
</dbReference>
<dbReference type="STRING" id="757424.Hsero_3252"/>
<evidence type="ECO:0000259" key="10">
    <source>
        <dbReference type="Pfam" id="PF03865"/>
    </source>
</evidence>
<dbReference type="InterPro" id="IPR013686">
    <property type="entry name" value="Polypept-transport_assoc_ShlB"/>
</dbReference>
<keyword evidence="6" id="KW-0472">Membrane</keyword>
<dbReference type="GO" id="GO:0006811">
    <property type="term" value="P:monoatomic ion transport"/>
    <property type="evidence" value="ECO:0007669"/>
    <property type="project" value="UniProtKB-KW"/>
</dbReference>
<keyword evidence="4" id="KW-0812">Transmembrane</keyword>
<dbReference type="Pfam" id="PF03865">
    <property type="entry name" value="ShlB"/>
    <property type="match status" value="1"/>
</dbReference>
<dbReference type="PANTHER" id="PTHR34597">
    <property type="entry name" value="SLR1661 PROTEIN"/>
    <property type="match status" value="1"/>
</dbReference>
<dbReference type="Gene3D" id="2.40.160.50">
    <property type="entry name" value="membrane protein fhac: a member of the omp85/tpsb transporter family"/>
    <property type="match status" value="1"/>
</dbReference>
<dbReference type="KEGG" id="hse:Hsero_3252"/>
<dbReference type="PANTHER" id="PTHR34597:SF3">
    <property type="entry name" value="OUTER MEMBRANE TRANSPORTER CDIB"/>
    <property type="match status" value="1"/>
</dbReference>
<comment type="subcellular location">
    <subcellularLocation>
        <location evidence="1">Cell outer membrane</location>
    </subcellularLocation>
</comment>
<dbReference type="EMBL" id="CP002039">
    <property type="protein sequence ID" value="ADJ64733.1"/>
    <property type="molecule type" value="Genomic_DNA"/>
</dbReference>
<dbReference type="eggNOG" id="COG2831">
    <property type="taxonomic scope" value="Bacteria"/>
</dbReference>
<evidence type="ECO:0000256" key="4">
    <source>
        <dbReference type="ARBA" id="ARBA00022692"/>
    </source>
</evidence>
<evidence type="ECO:0000256" key="3">
    <source>
        <dbReference type="ARBA" id="ARBA00022452"/>
    </source>
</evidence>
<organism evidence="13 14">
    <name type="scientific">Herbaspirillum seropedicae (strain SmR1)</name>
    <dbReference type="NCBI Taxonomy" id="757424"/>
    <lineage>
        <taxon>Bacteria</taxon>
        <taxon>Pseudomonadati</taxon>
        <taxon>Pseudomonadota</taxon>
        <taxon>Betaproteobacteria</taxon>
        <taxon>Burkholderiales</taxon>
        <taxon>Oxalobacteraceae</taxon>
        <taxon>Herbaspirillum</taxon>
    </lineage>
</organism>
<keyword evidence="5" id="KW-0406">Ion transport</keyword>
<evidence type="ECO:0000259" key="12">
    <source>
        <dbReference type="Pfam" id="PF17287"/>
    </source>
</evidence>
<dbReference type="InterPro" id="IPR035251">
    <property type="entry name" value="ShlB_POTRA"/>
</dbReference>
<evidence type="ECO:0000256" key="8">
    <source>
        <dbReference type="SAM" id="MobiDB-lite"/>
    </source>
</evidence>
<dbReference type="GO" id="GO:0046819">
    <property type="term" value="P:protein secretion by the type V secretion system"/>
    <property type="evidence" value="ECO:0007669"/>
    <property type="project" value="TreeGrafter"/>
</dbReference>
<feature type="region of interest" description="Disordered" evidence="8">
    <location>
        <begin position="51"/>
        <end position="77"/>
    </location>
</feature>
<dbReference type="PIRSF" id="PIRSF029745">
    <property type="entry name" value="FhaC"/>
    <property type="match status" value="1"/>
</dbReference>
<evidence type="ECO:0000256" key="5">
    <source>
        <dbReference type="ARBA" id="ARBA00023065"/>
    </source>
</evidence>
<comment type="similarity">
    <text evidence="2">Belongs to the TPS (TC 1.B.20) family.</text>
</comment>
<evidence type="ECO:0000256" key="6">
    <source>
        <dbReference type="ARBA" id="ARBA00023136"/>
    </source>
</evidence>
<feature type="domain" description="ShlB POTRA" evidence="12">
    <location>
        <begin position="166"/>
        <end position="220"/>
    </location>
</feature>
<evidence type="ECO:0000313" key="14">
    <source>
        <dbReference type="Proteomes" id="UP000000329"/>
    </source>
</evidence>
<keyword evidence="7" id="KW-0998">Cell outer membrane</keyword>
<dbReference type="GO" id="GO:0098046">
    <property type="term" value="C:type V protein secretion system complex"/>
    <property type="evidence" value="ECO:0007669"/>
    <property type="project" value="TreeGrafter"/>
</dbReference>
<dbReference type="HOGENOM" id="CLU_020581_2_0_4"/>
<feature type="domain" description="Polypeptide-transport-associated ShlB-type" evidence="11">
    <location>
        <begin position="89"/>
        <end position="165"/>
    </location>
</feature>
<evidence type="ECO:0000256" key="1">
    <source>
        <dbReference type="ARBA" id="ARBA00004442"/>
    </source>
</evidence>
<proteinExistence type="inferred from homology"/>
<dbReference type="AlphaFoldDB" id="D8J1G4"/>
<dbReference type="InterPro" id="IPR005565">
    <property type="entry name" value="Hemolysn_activator_HlyB_C"/>
</dbReference>
<evidence type="ECO:0000256" key="2">
    <source>
        <dbReference type="ARBA" id="ARBA00009055"/>
    </source>
</evidence>
<evidence type="ECO:0000256" key="7">
    <source>
        <dbReference type="ARBA" id="ARBA00023237"/>
    </source>
</evidence>
<dbReference type="Pfam" id="PF08479">
    <property type="entry name" value="POTRA_2"/>
    <property type="match status" value="1"/>
</dbReference>
<dbReference type="GO" id="GO:0008320">
    <property type="term" value="F:protein transmembrane transporter activity"/>
    <property type="evidence" value="ECO:0007669"/>
    <property type="project" value="TreeGrafter"/>
</dbReference>
<keyword evidence="9" id="KW-0732">Signal</keyword>
<dbReference type="GO" id="GO:0009279">
    <property type="term" value="C:cell outer membrane"/>
    <property type="evidence" value="ECO:0007669"/>
    <property type="project" value="UniProtKB-SubCell"/>
</dbReference>
<keyword evidence="3" id="KW-1134">Transmembrane beta strand</keyword>
<feature type="chain" id="PRO_5003115741" evidence="9">
    <location>
        <begin position="40"/>
        <end position="584"/>
    </location>
</feature>
<protein>
    <submittedName>
        <fullName evidence="13">Hemolysin activation/secretion protein</fullName>
    </submittedName>
</protein>
<sequence length="584" mass="63627">MSQDPQGSLRRHVRLRGRGSFLPIVLCLCQAGVMSSAWAQADLSTQQFQRQQERERELRRQQERGPDVRLPAQPGAAAEAVPAQESPCFAVHRVVLDGPGSARFDWLLDLPEANPGGRCLGVQGINAVMSALQNAIVARGYVTTRILAQPQDIASGELRLTIVPGKIRAIRFADNADPRATQWNALPASPGDLLNLRDIEQGLENLKRVPTAEADVQIAPSEGKDAAPGDSDLVISYQQGIPIRLTLSVDDSGTKATGKYQGSATVSLDNWLTLNDLFYISFSHDLGGGDPGARGSQSQVVHYSLPLGYWALAFTNSSNRYHQAVAGINQTYLYSGQSETNELKLSRLVYRDAVRKTTLSFKGFVRSSSNYVDDTEVQVQRRRVAGWEMGLAHREFIGEGTLDLALAYKRGTGAFDAMAAPEEAFGEGTSRFRLMTADLNLNAPFALPMPWGKQAMRYTLGARAQWNRTPLTPQDKFSLGGRYSVRGFDGESNLLAERGWYVRNELAAALGASKQEIYAGLDYGEVGGPSTELLVGRRLAGAVLGLRGALGRTNYEVFAGVPISQPDRFKTSPLTAGMSLMWSF</sequence>
<reference evidence="13 14" key="1">
    <citation type="submission" date="2010-04" db="EMBL/GenBank/DDBJ databases">
        <title>The genome of Herbaspirillum seropedicae SmR1, an endophytic, nitrogen-fixing, plant-growth promoting beta-Proteobacteria.</title>
        <authorList>
            <person name="Pedrosa F.O."/>
            <person name="Monteiro R.A."/>
            <person name="Wassem R."/>
            <person name="Cruz L.M."/>
            <person name="Ayub R.A."/>
            <person name="Colauto N.B."/>
            <person name="Fernandez M.A."/>
            <person name="Fungaro M.H.P."/>
            <person name="Grisard E.C."/>
            <person name="Hungria M."/>
            <person name="Madeira H.M.F."/>
            <person name="Nodari R.O."/>
            <person name="Osaku C.A."/>
            <person name="Petzl-Erler M.L."/>
            <person name="Terenzi H."/>
            <person name="Vieira L.G.E."/>
            <person name="Almeida M.I.M."/>
            <person name="Alves L.R."/>
            <person name="Arantes O.M.N."/>
            <person name="Balsanelli E."/>
            <person name="Barcellos F.G."/>
            <person name="Baura V.A."/>
            <person name="Binde D.R."/>
            <person name="Campo R.J."/>
            <person name="Chubatsu L.S."/>
            <person name="Chueire L.M.O."/>
            <person name="Ciferri R.R."/>
            <person name="Correa L.C."/>
            <person name="da Conceicao Silva J.L."/>
            <person name="Dabul A.N.G."/>
            <person name="Dambros B.P."/>
            <person name="Faoro H."/>
            <person name="Favetti A."/>
            <person name="Friedermann G."/>
            <person name="Furlaneto M.C."/>
            <person name="Gasques L.S."/>
            <person name="Gimenes C.C.T."/>
            <person name="Gioppo N.M.R."/>
            <person name="Glienke-Blanco C."/>
            <person name="Godoy L.P."/>
            <person name="Guerra M.P."/>
            <person name="Karp S."/>
            <person name="Kava-Cordeiro V."/>
            <person name="Margarido V.P."/>
            <person name="Mathioni S.M."/>
            <person name="Menck-Soares M.A."/>
            <person name="Murace N.K."/>
            <person name="Nicolas M.F."/>
            <person name="Oliveira C.E.C."/>
            <person name="Pagnan N.A.B."/>
            <person name="Pamphile J.A."/>
            <person name="Patussi E.V."/>
            <person name="Pereira L.F.P."/>
            <person name="Pereira-Ferrari L."/>
            <person name="Pinto F.G.S."/>
            <person name="Precoma C."/>
            <person name="Prioli A.J."/>
            <person name="Prioli S.M.A.P."/>
            <person name="Raittz R.T."/>
            <person name="Ramos H.J.O."/>
            <person name="Ribeiro E.M.S.F."/>
            <person name="Rigo L.U."/>
            <person name="Rocha C.L.M.S.C."/>
            <person name="Rocha S.N."/>
            <person name="Santos K."/>
            <person name="Satori D."/>
            <person name="Silva A.G."/>
            <person name="Simao R.C.G."/>
            <person name="Soares M.A.M."/>
            <person name="Souza E.M."/>
            <person name="Steffens M.B.R."/>
            <person name="Steindel M."/>
            <person name="Tadra-Sfeir M.Z."/>
            <person name="Takahashi E.K."/>
            <person name="Torres R.A."/>
            <person name="Valle J.S."/>
            <person name="Vernal J.I."/>
            <person name="Vilas-Boas L.A."/>
            <person name="Watanabe M.A.E."/>
            <person name="Weiss V.A."/>
            <person name="Yates M.A."/>
            <person name="Souza E.M."/>
        </authorList>
    </citation>
    <scope>NUCLEOTIDE SEQUENCE [LARGE SCALE GENOMIC DNA]</scope>
    <source>
        <strain evidence="13 14">SmR1</strain>
    </source>
</reference>
<dbReference type="Gene3D" id="3.10.20.310">
    <property type="entry name" value="membrane protein fhac"/>
    <property type="match status" value="1"/>
</dbReference>
<feature type="compositionally biased region" description="Basic and acidic residues" evidence="8">
    <location>
        <begin position="51"/>
        <end position="67"/>
    </location>
</feature>
<accession>D8J1G4</accession>
<evidence type="ECO:0000259" key="11">
    <source>
        <dbReference type="Pfam" id="PF08479"/>
    </source>
</evidence>
<dbReference type="FunFam" id="2.40.160.50:FF:000009">
    <property type="entry name" value="Putative hemolysin activator protein"/>
    <property type="match status" value="1"/>
</dbReference>
<evidence type="ECO:0000313" key="13">
    <source>
        <dbReference type="EMBL" id="ADJ64733.1"/>
    </source>
</evidence>
<dbReference type="Proteomes" id="UP000000329">
    <property type="component" value="Chromosome"/>
</dbReference>
<evidence type="ECO:0000256" key="9">
    <source>
        <dbReference type="SAM" id="SignalP"/>
    </source>
</evidence>
<dbReference type="InterPro" id="IPR027282">
    <property type="entry name" value="TPS"/>
</dbReference>
<keyword evidence="5" id="KW-0813">Transport</keyword>